<gene>
    <name evidence="1" type="primary">tagO</name>
    <name evidence="1" type="ORF">B4923_06460</name>
</gene>
<sequence length="186" mass="20305">MFLTMVPLLLATAGTPDPAWRSLWEQCRNETAPEIRLACYDALGREAERSGAIASQDGKTAAGGAFQLEREAGSGNMTLTRKLADGNVLVISCATNITHLRLILRQPWTGEVVTSQLDGVTVPDSWFVRNRGQLLESGRGLPAIDALKRWIGQRELVLSGADGNVLRIELAGLGEALRPLRQQCRW</sequence>
<accession>A0A2U1TVZ2</accession>
<organism evidence="1 2">
    <name type="scientific">Brenneria roseae subsp. americana</name>
    <dbReference type="NCBI Taxonomy" id="1508507"/>
    <lineage>
        <taxon>Bacteria</taxon>
        <taxon>Pseudomonadati</taxon>
        <taxon>Pseudomonadota</taxon>
        <taxon>Gammaproteobacteria</taxon>
        <taxon>Enterobacterales</taxon>
        <taxon>Pectobacteriaceae</taxon>
        <taxon>Brenneria</taxon>
    </lineage>
</organism>
<reference evidence="1 2" key="1">
    <citation type="submission" date="2018-04" db="EMBL/GenBank/DDBJ databases">
        <title>Brenneria corticis sp.nov.</title>
        <authorList>
            <person name="Li Y."/>
        </authorList>
    </citation>
    <scope>NUCLEOTIDE SEQUENCE [LARGE SCALE GENOMIC DNA]</scope>
    <source>
        <strain evidence="1 2">LMG 27715</strain>
    </source>
</reference>
<dbReference type="OrthoDB" id="7831428at2"/>
<dbReference type="InterPro" id="IPR017738">
    <property type="entry name" value="T6SS-assoc_VCA0118"/>
</dbReference>
<dbReference type="AlphaFoldDB" id="A0A2U1TVZ2"/>
<dbReference type="Proteomes" id="UP000245138">
    <property type="component" value="Unassembled WGS sequence"/>
</dbReference>
<dbReference type="NCBIfam" id="TIGR03360">
    <property type="entry name" value="VI_minor_1"/>
    <property type="match status" value="1"/>
</dbReference>
<evidence type="ECO:0000313" key="2">
    <source>
        <dbReference type="Proteomes" id="UP000245138"/>
    </source>
</evidence>
<comment type="caution">
    <text evidence="1">The sequence shown here is derived from an EMBL/GenBank/DDBJ whole genome shotgun (WGS) entry which is preliminary data.</text>
</comment>
<dbReference type="RefSeq" id="WP_109053537.1">
    <property type="nucleotide sequence ID" value="NZ_QDKJ01000004.1"/>
</dbReference>
<dbReference type="EMBL" id="QDKJ01000004">
    <property type="protein sequence ID" value="PWC13587.1"/>
    <property type="molecule type" value="Genomic_DNA"/>
</dbReference>
<dbReference type="Pfam" id="PF11319">
    <property type="entry name" value="VasI"/>
    <property type="match status" value="1"/>
</dbReference>
<protein>
    <submittedName>
        <fullName evidence="1">Type VI secretion system-associated protein TagO</fullName>
    </submittedName>
</protein>
<evidence type="ECO:0000313" key="1">
    <source>
        <dbReference type="EMBL" id="PWC13587.1"/>
    </source>
</evidence>
<proteinExistence type="predicted"/>
<keyword evidence="2" id="KW-1185">Reference proteome</keyword>
<name>A0A2U1TVZ2_9GAMM</name>